<dbReference type="PATRIC" id="fig|1123269.5.peg.2172"/>
<dbReference type="eggNOG" id="COG4166">
    <property type="taxonomic scope" value="Bacteria"/>
</dbReference>
<dbReference type="PIRSF" id="PIRSF002741">
    <property type="entry name" value="MppA"/>
    <property type="match status" value="1"/>
</dbReference>
<dbReference type="EMBL" id="CP006644">
    <property type="protein sequence ID" value="AHE53947.1"/>
    <property type="molecule type" value="Genomic_DNA"/>
</dbReference>
<dbReference type="RefSeq" id="WP_158013987.1">
    <property type="nucleotide sequence ID" value="NZ_CP006644.1"/>
</dbReference>
<comment type="similarity">
    <text evidence="2">Belongs to the bacterial solute-binding protein 5 family.</text>
</comment>
<comment type="subcellular location">
    <subcellularLocation>
        <location evidence="1">Periplasm</location>
    </subcellularLocation>
</comment>
<dbReference type="HOGENOM" id="CLU_017028_0_3_5"/>
<evidence type="ECO:0000313" key="7">
    <source>
        <dbReference type="Proteomes" id="UP000018851"/>
    </source>
</evidence>
<keyword evidence="7" id="KW-1185">Reference proteome</keyword>
<evidence type="ECO:0000256" key="1">
    <source>
        <dbReference type="ARBA" id="ARBA00004418"/>
    </source>
</evidence>
<dbReference type="PANTHER" id="PTHR30290:SF10">
    <property type="entry name" value="PERIPLASMIC OLIGOPEPTIDE-BINDING PROTEIN-RELATED"/>
    <property type="match status" value="1"/>
</dbReference>
<dbReference type="STRING" id="1123269.NX02_11175"/>
<dbReference type="GO" id="GO:1904680">
    <property type="term" value="F:peptide transmembrane transporter activity"/>
    <property type="evidence" value="ECO:0007669"/>
    <property type="project" value="TreeGrafter"/>
</dbReference>
<protein>
    <recommendedName>
        <fullName evidence="5">Solute-binding protein family 5 domain-containing protein</fullName>
    </recommendedName>
</protein>
<evidence type="ECO:0000256" key="3">
    <source>
        <dbReference type="ARBA" id="ARBA00022448"/>
    </source>
</evidence>
<dbReference type="Gene3D" id="3.40.190.10">
    <property type="entry name" value="Periplasmic binding protein-like II"/>
    <property type="match status" value="1"/>
</dbReference>
<dbReference type="CDD" id="cd08504">
    <property type="entry name" value="PBP2_OppA"/>
    <property type="match status" value="1"/>
</dbReference>
<dbReference type="GO" id="GO:0043190">
    <property type="term" value="C:ATP-binding cassette (ABC) transporter complex"/>
    <property type="evidence" value="ECO:0007669"/>
    <property type="project" value="InterPro"/>
</dbReference>
<dbReference type="InterPro" id="IPR030678">
    <property type="entry name" value="Peptide/Ni-bd"/>
</dbReference>
<dbReference type="AlphaFoldDB" id="W0ABR7"/>
<dbReference type="GO" id="GO:0030288">
    <property type="term" value="C:outer membrane-bounded periplasmic space"/>
    <property type="evidence" value="ECO:0007669"/>
    <property type="project" value="TreeGrafter"/>
</dbReference>
<keyword evidence="3" id="KW-0813">Transport</keyword>
<dbReference type="KEGG" id="ssan:NX02_11175"/>
<organism evidence="6 7">
    <name type="scientific">Sphingomonas sanxanigenens DSM 19645 = NX02</name>
    <dbReference type="NCBI Taxonomy" id="1123269"/>
    <lineage>
        <taxon>Bacteria</taxon>
        <taxon>Pseudomonadati</taxon>
        <taxon>Pseudomonadota</taxon>
        <taxon>Alphaproteobacteria</taxon>
        <taxon>Sphingomonadales</taxon>
        <taxon>Sphingomonadaceae</taxon>
        <taxon>Sphingomonas</taxon>
    </lineage>
</organism>
<evidence type="ECO:0000313" key="6">
    <source>
        <dbReference type="EMBL" id="AHE53947.1"/>
    </source>
</evidence>
<dbReference type="GO" id="GO:0015833">
    <property type="term" value="P:peptide transport"/>
    <property type="evidence" value="ECO:0007669"/>
    <property type="project" value="TreeGrafter"/>
</dbReference>
<dbReference type="PANTHER" id="PTHR30290">
    <property type="entry name" value="PERIPLASMIC BINDING COMPONENT OF ABC TRANSPORTER"/>
    <property type="match status" value="1"/>
</dbReference>
<sequence>MLVRVTEDEVKGLDPQKVSDLASLRVASDQFEGLTRMTAAGTAEPGLASTWSMSPDGLEWRFRLRAGLRFSDGVPITPALFPAVLERLRAAGTAAPTIALFAAIRSMDAQGDTVLVHLHHPQPALPELMAHPALAALPLHRMAALGERWTSERPLVASGAYRLSGWTLNERLTLEANPAWHDGRPPVARVVWRPVDDRLASLRLFETGGADTVGEIPTARLAWLRDRDPRAVHVAPYRGTYYLAFNTRRPPFDDARVRRALSMTVDRAWISGPLLASGTLPAFGVVPPGLGLPRWQPEWAHWSLDRRRAAARALLTAAGYGQHNPLVFDIRFNTDADHRRIAIALAAMWQPLGVEARLFNSEGTLHFASLRRGDFALARSGWIGDISAPENFLAVHRSDAGAINYSGYASPAFDAALDAATAIAAPRARAMAMRRAEILLAGDAPILPIYFYVSRSLVAPRVGGWRDNPANIHPSRTLTIMSR</sequence>
<dbReference type="OrthoDB" id="8144963at2"/>
<dbReference type="Proteomes" id="UP000018851">
    <property type="component" value="Chromosome"/>
</dbReference>
<dbReference type="Gene3D" id="3.10.105.10">
    <property type="entry name" value="Dipeptide-binding Protein, Domain 3"/>
    <property type="match status" value="1"/>
</dbReference>
<dbReference type="SUPFAM" id="SSF53850">
    <property type="entry name" value="Periplasmic binding protein-like II"/>
    <property type="match status" value="1"/>
</dbReference>
<dbReference type="InterPro" id="IPR000914">
    <property type="entry name" value="SBP_5_dom"/>
</dbReference>
<accession>W0ABR7</accession>
<dbReference type="InterPro" id="IPR039424">
    <property type="entry name" value="SBP_5"/>
</dbReference>
<proteinExistence type="inferred from homology"/>
<name>W0ABR7_9SPHN</name>
<dbReference type="Pfam" id="PF00496">
    <property type="entry name" value="SBP_bac_5"/>
    <property type="match status" value="1"/>
</dbReference>
<keyword evidence="4" id="KW-0732">Signal</keyword>
<evidence type="ECO:0000259" key="5">
    <source>
        <dbReference type="Pfam" id="PF00496"/>
    </source>
</evidence>
<gene>
    <name evidence="6" type="ORF">NX02_11175</name>
</gene>
<feature type="domain" description="Solute-binding protein family 5" evidence="5">
    <location>
        <begin position="43"/>
        <end position="400"/>
    </location>
</feature>
<dbReference type="Gene3D" id="3.90.76.10">
    <property type="entry name" value="Dipeptide-binding Protein, Domain 1"/>
    <property type="match status" value="1"/>
</dbReference>
<evidence type="ECO:0000256" key="4">
    <source>
        <dbReference type="ARBA" id="ARBA00022729"/>
    </source>
</evidence>
<evidence type="ECO:0000256" key="2">
    <source>
        <dbReference type="ARBA" id="ARBA00005695"/>
    </source>
</evidence>
<reference evidence="6 7" key="1">
    <citation type="submission" date="2013-07" db="EMBL/GenBank/DDBJ databases">
        <title>Completed genome of Sphingomonas sanxanigenens NX02.</title>
        <authorList>
            <person name="Ma T."/>
            <person name="Huang H."/>
            <person name="Wu M."/>
            <person name="Li X."/>
            <person name="Li G."/>
        </authorList>
    </citation>
    <scope>NUCLEOTIDE SEQUENCE [LARGE SCALE GENOMIC DNA]</scope>
    <source>
        <strain evidence="6 7">NX02</strain>
    </source>
</reference>